<reference evidence="1 2" key="1">
    <citation type="submission" date="2019-03" db="EMBL/GenBank/DDBJ databases">
        <title>Metabolic potential of uncultured bacteria and archaea associated with petroleum seepage in deep-sea sediments.</title>
        <authorList>
            <person name="Dong X."/>
            <person name="Hubert C."/>
        </authorList>
    </citation>
    <scope>NUCLEOTIDE SEQUENCE [LARGE SCALE GENOMIC DNA]</scope>
    <source>
        <strain evidence="1">E29_bin36</strain>
    </source>
</reference>
<gene>
    <name evidence="1" type="ORF">E3J38_04275</name>
</gene>
<accession>A0A523XPJ9</accession>
<dbReference type="EMBL" id="SOIP01000261">
    <property type="protein sequence ID" value="TET81221.1"/>
    <property type="molecule type" value="Genomic_DNA"/>
</dbReference>
<organism evidence="1 2">
    <name type="scientific">candidate division TA06 bacterium</name>
    <dbReference type="NCBI Taxonomy" id="2250710"/>
    <lineage>
        <taxon>Bacteria</taxon>
        <taxon>Bacteria division TA06</taxon>
    </lineage>
</organism>
<comment type="caution">
    <text evidence="1">The sequence shown here is derived from an EMBL/GenBank/DDBJ whole genome shotgun (WGS) entry which is preliminary data.</text>
</comment>
<evidence type="ECO:0000313" key="1">
    <source>
        <dbReference type="EMBL" id="TET81221.1"/>
    </source>
</evidence>
<proteinExistence type="predicted"/>
<sequence>MKEWESKGAEIAELLANFDSVFQQTIDSGEAEALACLIARPDEDLGFCTADGPAIKALAMIGMASRGLSFEAALKVSGLSRLLPRHFTDVFFQDNLGAGRQNRITGEGLSPGSSFRL</sequence>
<dbReference type="AlphaFoldDB" id="A0A523XPJ9"/>
<name>A0A523XPJ9_UNCT6</name>
<protein>
    <submittedName>
        <fullName evidence="1">Uncharacterized protein</fullName>
    </submittedName>
</protein>
<evidence type="ECO:0000313" key="2">
    <source>
        <dbReference type="Proteomes" id="UP000315534"/>
    </source>
</evidence>
<dbReference type="Proteomes" id="UP000315534">
    <property type="component" value="Unassembled WGS sequence"/>
</dbReference>